<protein>
    <submittedName>
        <fullName evidence="1">Uncharacterized protein</fullName>
    </submittedName>
</protein>
<organism evidence="1 2">
    <name type="scientific">Mikania micrantha</name>
    <name type="common">bitter vine</name>
    <dbReference type="NCBI Taxonomy" id="192012"/>
    <lineage>
        <taxon>Eukaryota</taxon>
        <taxon>Viridiplantae</taxon>
        <taxon>Streptophyta</taxon>
        <taxon>Embryophyta</taxon>
        <taxon>Tracheophyta</taxon>
        <taxon>Spermatophyta</taxon>
        <taxon>Magnoliopsida</taxon>
        <taxon>eudicotyledons</taxon>
        <taxon>Gunneridae</taxon>
        <taxon>Pentapetalae</taxon>
        <taxon>asterids</taxon>
        <taxon>campanulids</taxon>
        <taxon>Asterales</taxon>
        <taxon>Asteraceae</taxon>
        <taxon>Asteroideae</taxon>
        <taxon>Heliantheae alliance</taxon>
        <taxon>Eupatorieae</taxon>
        <taxon>Mikania</taxon>
    </lineage>
</organism>
<gene>
    <name evidence="1" type="ORF">E3N88_26158</name>
</gene>
<keyword evidence="2" id="KW-1185">Reference proteome</keyword>
<sequence length="93" mass="10689">MSFLAFDRVRLNALAAHLNDNPESQGNDWIISFLAYHKGGQSLKRRDVVVIVEGRQRSGRCQRKRRSSEKRLAIVEGGCRREIRVEEGYMNEG</sequence>
<dbReference type="EMBL" id="SZYD01000013">
    <property type="protein sequence ID" value="KAD4385989.1"/>
    <property type="molecule type" value="Genomic_DNA"/>
</dbReference>
<accession>A0A5N6N6S2</accession>
<evidence type="ECO:0000313" key="1">
    <source>
        <dbReference type="EMBL" id="KAD4385989.1"/>
    </source>
</evidence>
<dbReference type="Proteomes" id="UP000326396">
    <property type="component" value="Linkage Group LG3"/>
</dbReference>
<dbReference type="AlphaFoldDB" id="A0A5N6N6S2"/>
<reference evidence="1 2" key="1">
    <citation type="submission" date="2019-05" db="EMBL/GenBank/DDBJ databases">
        <title>Mikania micrantha, genome provides insights into the molecular mechanism of rapid growth.</title>
        <authorList>
            <person name="Liu B."/>
        </authorList>
    </citation>
    <scope>NUCLEOTIDE SEQUENCE [LARGE SCALE GENOMIC DNA]</scope>
    <source>
        <strain evidence="1">NLD-2019</strain>
        <tissue evidence="1">Leaf</tissue>
    </source>
</reference>
<evidence type="ECO:0000313" key="2">
    <source>
        <dbReference type="Proteomes" id="UP000326396"/>
    </source>
</evidence>
<name>A0A5N6N6S2_9ASTR</name>
<proteinExistence type="predicted"/>
<comment type="caution">
    <text evidence="1">The sequence shown here is derived from an EMBL/GenBank/DDBJ whole genome shotgun (WGS) entry which is preliminary data.</text>
</comment>